<organism evidence="1 2">
    <name type="scientific">Galerina marginata (strain CBS 339.88)</name>
    <dbReference type="NCBI Taxonomy" id="685588"/>
    <lineage>
        <taxon>Eukaryota</taxon>
        <taxon>Fungi</taxon>
        <taxon>Dikarya</taxon>
        <taxon>Basidiomycota</taxon>
        <taxon>Agaricomycotina</taxon>
        <taxon>Agaricomycetes</taxon>
        <taxon>Agaricomycetidae</taxon>
        <taxon>Agaricales</taxon>
        <taxon>Agaricineae</taxon>
        <taxon>Strophariaceae</taxon>
        <taxon>Galerina</taxon>
    </lineage>
</organism>
<dbReference type="HOGENOM" id="CLU_2263958_0_0_1"/>
<proteinExistence type="predicted"/>
<protein>
    <submittedName>
        <fullName evidence="1">Uncharacterized protein</fullName>
    </submittedName>
</protein>
<gene>
    <name evidence="1" type="ORF">GALMADRAFT_227697</name>
</gene>
<evidence type="ECO:0000313" key="1">
    <source>
        <dbReference type="EMBL" id="KDR73976.1"/>
    </source>
</evidence>
<sequence length="103" mass="11755">MPFRLLLYVVDWGRSLLSPPTRAAPDATTNINAQEVRENIIQPPPAHNHEARVAGAIFMGTLSQYPPPYRSRDTLPLYTPRRILTTNSERRTNFSGFVNHLRE</sequence>
<dbReference type="AlphaFoldDB" id="A0A067SSY4"/>
<dbReference type="EMBL" id="KL142384">
    <property type="protein sequence ID" value="KDR73976.1"/>
    <property type="molecule type" value="Genomic_DNA"/>
</dbReference>
<name>A0A067SSY4_GALM3</name>
<keyword evidence="2" id="KW-1185">Reference proteome</keyword>
<dbReference type="Proteomes" id="UP000027222">
    <property type="component" value="Unassembled WGS sequence"/>
</dbReference>
<evidence type="ECO:0000313" key="2">
    <source>
        <dbReference type="Proteomes" id="UP000027222"/>
    </source>
</evidence>
<accession>A0A067SSY4</accession>
<reference evidence="2" key="1">
    <citation type="journal article" date="2014" name="Proc. Natl. Acad. Sci. U.S.A.">
        <title>Extensive sampling of basidiomycete genomes demonstrates inadequacy of the white-rot/brown-rot paradigm for wood decay fungi.</title>
        <authorList>
            <person name="Riley R."/>
            <person name="Salamov A.A."/>
            <person name="Brown D.W."/>
            <person name="Nagy L.G."/>
            <person name="Floudas D."/>
            <person name="Held B.W."/>
            <person name="Levasseur A."/>
            <person name="Lombard V."/>
            <person name="Morin E."/>
            <person name="Otillar R."/>
            <person name="Lindquist E.A."/>
            <person name="Sun H."/>
            <person name="LaButti K.M."/>
            <person name="Schmutz J."/>
            <person name="Jabbour D."/>
            <person name="Luo H."/>
            <person name="Baker S.E."/>
            <person name="Pisabarro A.G."/>
            <person name="Walton J.D."/>
            <person name="Blanchette R.A."/>
            <person name="Henrissat B."/>
            <person name="Martin F."/>
            <person name="Cullen D."/>
            <person name="Hibbett D.S."/>
            <person name="Grigoriev I.V."/>
        </authorList>
    </citation>
    <scope>NUCLEOTIDE SEQUENCE [LARGE SCALE GENOMIC DNA]</scope>
    <source>
        <strain evidence="2">CBS 339.88</strain>
    </source>
</reference>